<keyword evidence="2" id="KW-0472">Membrane</keyword>
<keyword evidence="4" id="KW-1185">Reference proteome</keyword>
<dbReference type="PROSITE" id="PS51257">
    <property type="entry name" value="PROKAR_LIPOPROTEIN"/>
    <property type="match status" value="1"/>
</dbReference>
<dbReference type="STRING" id="1453497.AT15_01235"/>
<name>A0A176K0L7_9BACT</name>
<dbReference type="Proteomes" id="UP000077339">
    <property type="component" value="Unassembled WGS sequence"/>
</dbReference>
<evidence type="ECO:0000313" key="4">
    <source>
        <dbReference type="Proteomes" id="UP000077339"/>
    </source>
</evidence>
<evidence type="ECO:0000256" key="1">
    <source>
        <dbReference type="SAM" id="MobiDB-lite"/>
    </source>
</evidence>
<dbReference type="PATRIC" id="fig|1453497.3.peg.257"/>
<keyword evidence="2" id="KW-0812">Transmembrane</keyword>
<proteinExistence type="predicted"/>
<reference evidence="3 4" key="1">
    <citation type="submission" date="2014-02" db="EMBL/GenBank/DDBJ databases">
        <title>Kosmotoga genome sequencing.</title>
        <authorList>
            <person name="Pollo S.M."/>
            <person name="Charchuk R."/>
            <person name="Nesbo C.L."/>
        </authorList>
    </citation>
    <scope>NUCLEOTIDE SEQUENCE [LARGE SCALE GENOMIC DNA]</scope>
    <source>
        <strain evidence="3 4">S304</strain>
    </source>
</reference>
<keyword evidence="2" id="KW-1133">Transmembrane helix</keyword>
<dbReference type="AlphaFoldDB" id="A0A176K0L7"/>
<accession>A0A176K0L7</accession>
<feature type="region of interest" description="Disordered" evidence="1">
    <location>
        <begin position="177"/>
        <end position="216"/>
    </location>
</feature>
<gene>
    <name evidence="3" type="ORF">AT15_01235</name>
</gene>
<feature type="transmembrane region" description="Helical" evidence="2">
    <location>
        <begin position="16"/>
        <end position="35"/>
    </location>
</feature>
<comment type="caution">
    <text evidence="3">The sequence shown here is derived from an EMBL/GenBank/DDBJ whole genome shotgun (WGS) entry which is preliminary data.</text>
</comment>
<dbReference type="EMBL" id="JFHK01000016">
    <property type="protein sequence ID" value="OAA29929.1"/>
    <property type="molecule type" value="Genomic_DNA"/>
</dbReference>
<evidence type="ECO:0000256" key="2">
    <source>
        <dbReference type="SAM" id="Phobius"/>
    </source>
</evidence>
<evidence type="ECO:0000313" key="3">
    <source>
        <dbReference type="EMBL" id="OAA29929.1"/>
    </source>
</evidence>
<organism evidence="3 4">
    <name type="scientific">Kosmotoga arenicorallina S304</name>
    <dbReference type="NCBI Taxonomy" id="1453497"/>
    <lineage>
        <taxon>Bacteria</taxon>
        <taxon>Thermotogati</taxon>
        <taxon>Thermotogota</taxon>
        <taxon>Thermotogae</taxon>
        <taxon>Kosmotogales</taxon>
        <taxon>Kosmotogaceae</taxon>
        <taxon>Kosmotoga</taxon>
    </lineage>
</organism>
<sequence length="216" mass="24110">MSRGDSPLFWGDFMKYIFLAMALFSSCVLLANVGLDIEKTYEIIESVQPGIVPETSILDVILTLSEKNAKYIYAIYSDGERNWHVITEDASITLDGSTLTLVASETLTEAFSGKPKVSITDALALVFLTETEELQAIFLEEVNNQLRWQIFVGDSIVSVDPVTPAILKKENRATKLKEVRERLATKEKKEHPEKPEPPSPGKPDKPPKNNKEGNKK</sequence>
<protein>
    <submittedName>
        <fullName evidence="3">Uncharacterized protein</fullName>
    </submittedName>
</protein>